<comment type="caution">
    <text evidence="1">The sequence shown here is derived from an EMBL/GenBank/DDBJ whole genome shotgun (WGS) entry which is preliminary data.</text>
</comment>
<reference evidence="1 2" key="1">
    <citation type="submission" date="2020-07" db="EMBL/GenBank/DDBJ databases">
        <title>Endozoicomonas sp. nov., isolated from sediment.</title>
        <authorList>
            <person name="Gu T."/>
        </authorList>
    </citation>
    <scope>NUCLEOTIDE SEQUENCE [LARGE SCALE GENOMIC DNA]</scope>
    <source>
        <strain evidence="1 2">SM1973</strain>
    </source>
</reference>
<name>A0A853IKY6_9GAMM</name>
<dbReference type="AlphaFoldDB" id="A0A853IKY6"/>
<accession>A0A853IKY6</accession>
<evidence type="ECO:0000313" key="1">
    <source>
        <dbReference type="EMBL" id="NYZ69735.1"/>
    </source>
</evidence>
<gene>
    <name evidence="1" type="ORF">H0A36_27365</name>
</gene>
<dbReference type="Proteomes" id="UP000569732">
    <property type="component" value="Unassembled WGS sequence"/>
</dbReference>
<dbReference type="EMBL" id="JACCKB010000134">
    <property type="protein sequence ID" value="NYZ69735.1"/>
    <property type="molecule type" value="Genomic_DNA"/>
</dbReference>
<protein>
    <submittedName>
        <fullName evidence="1">Uncharacterized protein</fullName>
    </submittedName>
</protein>
<proteinExistence type="predicted"/>
<dbReference type="RefSeq" id="WP_180571712.1">
    <property type="nucleotide sequence ID" value="NZ_JACCKB010000134.1"/>
</dbReference>
<sequence>MKEHLVLDITAQNSLITIQVNGLLFTHLRTLQRSGLKMPFNELLVKGENQIKLEISPSGPIADFLNETINIHIYSKFPKYDDAKKVVIFQQSVRPNELTKIKDQETYQYIIKFPYQGFDITPVLSQLSPVTQQEAIAFALHAVSLIENKDLESFANLFYIRKKIFSQAYNEEFEKNFRQQINIFKSTFMSTGLEKMEIENHEFVLTPHVGGKVYSIYIKPDFELDINKSLDKSEILRNLLISKRTRGTPQYSLECSIAKYQGKLIFFI</sequence>
<keyword evidence="2" id="KW-1185">Reference proteome</keyword>
<evidence type="ECO:0000313" key="2">
    <source>
        <dbReference type="Proteomes" id="UP000569732"/>
    </source>
</evidence>
<organism evidence="1 2">
    <name type="scientific">Spartinivicinus marinus</name>
    <dbReference type="NCBI Taxonomy" id="2994442"/>
    <lineage>
        <taxon>Bacteria</taxon>
        <taxon>Pseudomonadati</taxon>
        <taxon>Pseudomonadota</taxon>
        <taxon>Gammaproteobacteria</taxon>
        <taxon>Oceanospirillales</taxon>
        <taxon>Zooshikellaceae</taxon>
        <taxon>Spartinivicinus</taxon>
    </lineage>
</organism>